<gene>
    <name evidence="1" type="ORF">B4109_3045</name>
</gene>
<sequence>MNKGDWTRFLATLTKFQRKKVDHIEFELVAENLRRGAIRITDLQLQEGEQATASIPNTAEWFQPAYGTLDETSTAVGGDVYLGDQPRVFENVKNRFYNIVGRGHEAIIVPNVYETDFSRQLTTTVVDITLYAKNDFDLLRISTNYGDYVDEYERVYPDEPEHPLNKRYSREFFFEGGAAGSEIRLWGSRNEASINGVPANRASRSLPVGNGTLKIRRQLFMGLPYGSNRIRIEFYKLVNGKMQDVGIGYWGVVELIQWQEGKSKP</sequence>
<evidence type="ECO:0000313" key="1">
    <source>
        <dbReference type="EMBL" id="KYD28582.1"/>
    </source>
</evidence>
<dbReference type="EMBL" id="LQYV01000024">
    <property type="protein sequence ID" value="KYD28582.1"/>
    <property type="molecule type" value="Genomic_DNA"/>
</dbReference>
<organism evidence="1 2">
    <name type="scientific">Geobacillus stearothermophilus</name>
    <name type="common">Bacillus stearothermophilus</name>
    <dbReference type="NCBI Taxonomy" id="1422"/>
    <lineage>
        <taxon>Bacteria</taxon>
        <taxon>Bacillati</taxon>
        <taxon>Bacillota</taxon>
        <taxon>Bacilli</taxon>
        <taxon>Bacillales</taxon>
        <taxon>Anoxybacillaceae</taxon>
        <taxon>Geobacillus</taxon>
    </lineage>
</organism>
<protein>
    <submittedName>
        <fullName evidence="1">Uncharacterized protein</fullName>
    </submittedName>
</protein>
<dbReference type="PATRIC" id="fig|1422.14.peg.2994"/>
<reference evidence="1 2" key="1">
    <citation type="submission" date="2016-01" db="EMBL/GenBank/DDBJ databases">
        <title>Draft Genome Sequences of Seven Thermophilic Sporeformers Isolated from Foods.</title>
        <authorList>
            <person name="Berendsen E.M."/>
            <person name="Wells-Bennik M.H."/>
            <person name="Krawcyk A.O."/>
            <person name="De Jong A."/>
            <person name="Holsappel S."/>
            <person name="Eijlander R.T."/>
            <person name="Kuipers O.P."/>
        </authorList>
    </citation>
    <scope>NUCLEOTIDE SEQUENCE [LARGE SCALE GENOMIC DNA]</scope>
    <source>
        <strain evidence="1 2">B4109</strain>
    </source>
</reference>
<evidence type="ECO:0000313" key="2">
    <source>
        <dbReference type="Proteomes" id="UP000075424"/>
    </source>
</evidence>
<comment type="caution">
    <text evidence="1">The sequence shown here is derived from an EMBL/GenBank/DDBJ whole genome shotgun (WGS) entry which is preliminary data.</text>
</comment>
<dbReference type="AlphaFoldDB" id="A0A150MW37"/>
<proteinExistence type="predicted"/>
<dbReference type="Proteomes" id="UP000075424">
    <property type="component" value="Unassembled WGS sequence"/>
</dbReference>
<accession>A0A150MW37</accession>
<name>A0A150MW37_GEOSE</name>
<dbReference type="RefSeq" id="WP_011888048.1">
    <property type="nucleotide sequence ID" value="NZ_JARMSL010000125.1"/>
</dbReference>